<name>A0A0D0BNC1_9AGAM</name>
<accession>A0A0D0BNC1</accession>
<proteinExistence type="predicted"/>
<keyword evidence="3" id="KW-1185">Reference proteome</keyword>
<reference evidence="2 3" key="1">
    <citation type="submission" date="2014-04" db="EMBL/GenBank/DDBJ databases">
        <authorList>
            <consortium name="DOE Joint Genome Institute"/>
            <person name="Kuo A."/>
            <person name="Kohler A."/>
            <person name="Jargeat P."/>
            <person name="Nagy L.G."/>
            <person name="Floudas D."/>
            <person name="Copeland A."/>
            <person name="Barry K.W."/>
            <person name="Cichocki N."/>
            <person name="Veneault-Fourrey C."/>
            <person name="LaButti K."/>
            <person name="Lindquist E.A."/>
            <person name="Lipzen A."/>
            <person name="Lundell T."/>
            <person name="Morin E."/>
            <person name="Murat C."/>
            <person name="Sun H."/>
            <person name="Tunlid A."/>
            <person name="Henrissat B."/>
            <person name="Grigoriev I.V."/>
            <person name="Hibbett D.S."/>
            <person name="Martin F."/>
            <person name="Nordberg H.P."/>
            <person name="Cantor M.N."/>
            <person name="Hua S.X."/>
        </authorList>
    </citation>
    <scope>NUCLEOTIDE SEQUENCE [LARGE SCALE GENOMIC DNA]</scope>
    <source>
        <strain evidence="2 3">Ve08.2h10</strain>
    </source>
</reference>
<evidence type="ECO:0000256" key="1">
    <source>
        <dbReference type="SAM" id="MobiDB-lite"/>
    </source>
</evidence>
<evidence type="ECO:0000313" key="2">
    <source>
        <dbReference type="EMBL" id="KIK73077.1"/>
    </source>
</evidence>
<dbReference type="HOGENOM" id="CLU_2923337_0_0_1"/>
<feature type="region of interest" description="Disordered" evidence="1">
    <location>
        <begin position="1"/>
        <end position="32"/>
    </location>
</feature>
<dbReference type="EMBL" id="KN830126">
    <property type="protein sequence ID" value="KIK73077.1"/>
    <property type="molecule type" value="Genomic_DNA"/>
</dbReference>
<dbReference type="AlphaFoldDB" id="A0A0D0BNC1"/>
<organism evidence="2 3">
    <name type="scientific">Paxillus rubicundulus Ve08.2h10</name>
    <dbReference type="NCBI Taxonomy" id="930991"/>
    <lineage>
        <taxon>Eukaryota</taxon>
        <taxon>Fungi</taxon>
        <taxon>Dikarya</taxon>
        <taxon>Basidiomycota</taxon>
        <taxon>Agaricomycotina</taxon>
        <taxon>Agaricomycetes</taxon>
        <taxon>Agaricomycetidae</taxon>
        <taxon>Boletales</taxon>
        <taxon>Paxilineae</taxon>
        <taxon>Paxillaceae</taxon>
        <taxon>Paxillus</taxon>
    </lineage>
</organism>
<protein>
    <submittedName>
        <fullName evidence="2">Uncharacterized protein</fullName>
    </submittedName>
</protein>
<dbReference type="Proteomes" id="UP000054538">
    <property type="component" value="Unassembled WGS sequence"/>
</dbReference>
<dbReference type="InParanoid" id="A0A0D0BNC1"/>
<reference evidence="3" key="2">
    <citation type="submission" date="2015-01" db="EMBL/GenBank/DDBJ databases">
        <title>Evolutionary Origins and Diversification of the Mycorrhizal Mutualists.</title>
        <authorList>
            <consortium name="DOE Joint Genome Institute"/>
            <consortium name="Mycorrhizal Genomics Consortium"/>
            <person name="Kohler A."/>
            <person name="Kuo A."/>
            <person name="Nagy L.G."/>
            <person name="Floudas D."/>
            <person name="Copeland A."/>
            <person name="Barry K.W."/>
            <person name="Cichocki N."/>
            <person name="Veneault-Fourrey C."/>
            <person name="LaButti K."/>
            <person name="Lindquist E.A."/>
            <person name="Lipzen A."/>
            <person name="Lundell T."/>
            <person name="Morin E."/>
            <person name="Murat C."/>
            <person name="Riley R."/>
            <person name="Ohm R."/>
            <person name="Sun H."/>
            <person name="Tunlid A."/>
            <person name="Henrissat B."/>
            <person name="Grigoriev I.V."/>
            <person name="Hibbett D.S."/>
            <person name="Martin F."/>
        </authorList>
    </citation>
    <scope>NUCLEOTIDE SEQUENCE [LARGE SCALE GENOMIC DNA]</scope>
    <source>
        <strain evidence="3">Ve08.2h10</strain>
    </source>
</reference>
<gene>
    <name evidence="2" type="ORF">PAXRUDRAFT_21252</name>
</gene>
<sequence length="61" mass="6800">MREPANTLSGPPELRAHRGTTQTPTHPHTRAPQITILGNCSNIDNTTPTLTHRKLPYWVTT</sequence>
<evidence type="ECO:0000313" key="3">
    <source>
        <dbReference type="Proteomes" id="UP000054538"/>
    </source>
</evidence>